<dbReference type="GO" id="GO:0003964">
    <property type="term" value="F:RNA-directed DNA polymerase activity"/>
    <property type="evidence" value="ECO:0007669"/>
    <property type="project" value="UniProtKB-KW"/>
</dbReference>
<keyword evidence="2" id="KW-1185">Reference proteome</keyword>
<keyword evidence="1" id="KW-0548">Nucleotidyltransferase</keyword>
<dbReference type="PANTHER" id="PTHR46177:SF1">
    <property type="entry name" value="INTEGRASE CATALYTIC DOMAIN-CONTAINING PROTEIN"/>
    <property type="match status" value="1"/>
</dbReference>
<accession>A0A7D9K6D1</accession>
<sequence>MADAQQEENLIKEYFSKGFEYKEIIEFLTKNHSINMSIATLKRRIKVYGLQRKNADYDIDVITEKIRTILDGPGCIAGYRHVWHTLKLQGISVPRSVVQHLIKQLDPEGVEQRKAHKLRRRMYHNRGPNDVWHCDGYDKLKPFGFPIHACIDGWSRKILWLYVTRSNNLPQNIAAYYLETVRQLRGCPMKLVTDLGTEN</sequence>
<protein>
    <submittedName>
        <fullName evidence="1">RNA-directed DNA polymerase from mobile element jockey</fullName>
    </submittedName>
</protein>
<feature type="non-terminal residue" evidence="1">
    <location>
        <position position="199"/>
    </location>
</feature>
<dbReference type="EMBL" id="CACRXK020027691">
    <property type="protein sequence ID" value="CAB4041048.1"/>
    <property type="molecule type" value="Genomic_DNA"/>
</dbReference>
<dbReference type="PROSITE" id="PS50994">
    <property type="entry name" value="INTEGRASE"/>
    <property type="match status" value="1"/>
</dbReference>
<gene>
    <name evidence="1" type="ORF">PACLA_8A030801</name>
</gene>
<keyword evidence="1" id="KW-0808">Transferase</keyword>
<reference evidence="1" key="1">
    <citation type="submission" date="2020-04" db="EMBL/GenBank/DDBJ databases">
        <authorList>
            <person name="Alioto T."/>
            <person name="Alioto T."/>
            <person name="Gomez Garrido J."/>
        </authorList>
    </citation>
    <scope>NUCLEOTIDE SEQUENCE</scope>
    <source>
        <strain evidence="1">A484AB</strain>
    </source>
</reference>
<proteinExistence type="predicted"/>
<dbReference type="OrthoDB" id="5982207at2759"/>
<evidence type="ECO:0000313" key="2">
    <source>
        <dbReference type="Proteomes" id="UP001152795"/>
    </source>
</evidence>
<evidence type="ECO:0000313" key="1">
    <source>
        <dbReference type="EMBL" id="CAB4041048.1"/>
    </source>
</evidence>
<name>A0A7D9K6D1_PARCT</name>
<keyword evidence="1" id="KW-0695">RNA-directed DNA polymerase</keyword>
<dbReference type="AlphaFoldDB" id="A0A7D9K6D1"/>
<dbReference type="InterPro" id="IPR058913">
    <property type="entry name" value="Integrase_dom_put"/>
</dbReference>
<dbReference type="Proteomes" id="UP001152795">
    <property type="component" value="Unassembled WGS sequence"/>
</dbReference>
<comment type="caution">
    <text evidence="1">The sequence shown here is derived from an EMBL/GenBank/DDBJ whole genome shotgun (WGS) entry which is preliminary data.</text>
</comment>
<dbReference type="PANTHER" id="PTHR46177">
    <property type="entry name" value="INTEGRASE CATALYTIC DOMAIN-CONTAINING PROTEIN"/>
    <property type="match status" value="1"/>
</dbReference>
<dbReference type="Pfam" id="PF24764">
    <property type="entry name" value="rva_4"/>
    <property type="match status" value="1"/>
</dbReference>
<dbReference type="InterPro" id="IPR001584">
    <property type="entry name" value="Integrase_cat-core"/>
</dbReference>
<dbReference type="GO" id="GO:0015074">
    <property type="term" value="P:DNA integration"/>
    <property type="evidence" value="ECO:0007669"/>
    <property type="project" value="InterPro"/>
</dbReference>
<organism evidence="1 2">
    <name type="scientific">Paramuricea clavata</name>
    <name type="common">Red gorgonian</name>
    <name type="synonym">Violescent sea-whip</name>
    <dbReference type="NCBI Taxonomy" id="317549"/>
    <lineage>
        <taxon>Eukaryota</taxon>
        <taxon>Metazoa</taxon>
        <taxon>Cnidaria</taxon>
        <taxon>Anthozoa</taxon>
        <taxon>Octocorallia</taxon>
        <taxon>Malacalcyonacea</taxon>
        <taxon>Plexauridae</taxon>
        <taxon>Paramuricea</taxon>
    </lineage>
</organism>